<dbReference type="EMBL" id="OU503051">
    <property type="protein sequence ID" value="CAI9778385.1"/>
    <property type="molecule type" value="Genomic_DNA"/>
</dbReference>
<feature type="region of interest" description="Disordered" evidence="1">
    <location>
        <begin position="1"/>
        <end position="30"/>
    </location>
</feature>
<feature type="compositionally biased region" description="Basic and acidic residues" evidence="1">
    <location>
        <begin position="8"/>
        <end position="25"/>
    </location>
</feature>
<reference evidence="2" key="1">
    <citation type="submission" date="2023-05" db="EMBL/GenBank/DDBJ databases">
        <authorList>
            <person name="Huff M."/>
        </authorList>
    </citation>
    <scope>NUCLEOTIDE SEQUENCE</scope>
</reference>
<name>A0AAD1ZYW5_9LAMI</name>
<accession>A0AAD1ZYW5</accession>
<gene>
    <name evidence="2" type="ORF">FPE_LOCUS25815</name>
</gene>
<evidence type="ECO:0000256" key="1">
    <source>
        <dbReference type="SAM" id="MobiDB-lite"/>
    </source>
</evidence>
<sequence>MDVMMSKESVRKRLESEQGMKKYPNESENLPELRISTDTSRFPYKNKQGHRSAIRISRIVSETLKLGMEKSSTIKSSAPTVEEQEVVDLVEDWEVELSVNWEEELRVDMAEEQEHEVVVDLVEGAVDV</sequence>
<evidence type="ECO:0000313" key="3">
    <source>
        <dbReference type="Proteomes" id="UP000834106"/>
    </source>
</evidence>
<dbReference type="Proteomes" id="UP000834106">
    <property type="component" value="Chromosome 16"/>
</dbReference>
<keyword evidence="3" id="KW-1185">Reference proteome</keyword>
<protein>
    <submittedName>
        <fullName evidence="2">Uncharacterized protein</fullName>
    </submittedName>
</protein>
<evidence type="ECO:0000313" key="2">
    <source>
        <dbReference type="EMBL" id="CAI9778385.1"/>
    </source>
</evidence>
<proteinExistence type="predicted"/>
<dbReference type="AlphaFoldDB" id="A0AAD1ZYW5"/>
<organism evidence="2 3">
    <name type="scientific">Fraxinus pennsylvanica</name>
    <dbReference type="NCBI Taxonomy" id="56036"/>
    <lineage>
        <taxon>Eukaryota</taxon>
        <taxon>Viridiplantae</taxon>
        <taxon>Streptophyta</taxon>
        <taxon>Embryophyta</taxon>
        <taxon>Tracheophyta</taxon>
        <taxon>Spermatophyta</taxon>
        <taxon>Magnoliopsida</taxon>
        <taxon>eudicotyledons</taxon>
        <taxon>Gunneridae</taxon>
        <taxon>Pentapetalae</taxon>
        <taxon>asterids</taxon>
        <taxon>lamiids</taxon>
        <taxon>Lamiales</taxon>
        <taxon>Oleaceae</taxon>
        <taxon>Oleeae</taxon>
        <taxon>Fraxinus</taxon>
    </lineage>
</organism>